<dbReference type="SUPFAM" id="SSF53335">
    <property type="entry name" value="S-adenosyl-L-methionine-dependent methyltransferases"/>
    <property type="match status" value="1"/>
</dbReference>
<name>A0A0T6LSL1_WENVI</name>
<dbReference type="PANTHER" id="PTHR43464">
    <property type="entry name" value="METHYLTRANSFERASE"/>
    <property type="match status" value="1"/>
</dbReference>
<dbReference type="RefSeq" id="WP_018385093.1">
    <property type="nucleotide sequence ID" value="NZ_LLZU01000018.1"/>
</dbReference>
<reference evidence="5 6" key="1">
    <citation type="submission" date="2015-10" db="EMBL/GenBank/DDBJ databases">
        <title>Draft genome sequence of pyrrolomycin-producing Streptomyces vitaminophilus.</title>
        <authorList>
            <person name="Graham D.E."/>
            <person name="Mahan K.M."/>
            <person name="Klingeman D.M."/>
            <person name="Hettich R.L."/>
            <person name="Parry R.J."/>
        </authorList>
    </citation>
    <scope>NUCLEOTIDE SEQUENCE [LARGE SCALE GENOMIC DNA]</scope>
    <source>
        <strain evidence="5 6">ATCC 31673</strain>
    </source>
</reference>
<evidence type="ECO:0000256" key="2">
    <source>
        <dbReference type="ARBA" id="ARBA00022679"/>
    </source>
</evidence>
<sequence length="213" mass="23624">MTDDETHLSAEEYWNARYGSSERIWSGKPNAVLVREVTGLTPGRALDLGCGEGADAVWLARQGWHVTAVDVSSVALDRARDHARQAGVADRIDWQQHDLAVSFPTGTFDLVSAQFLHSQFELPRERILRTAAAAVAPGGVLLVGGHAGHPTWWEHPHPTMRFPTPQEVFHDLGLPADAWEVLVSEEYERDVTDPEGRPAVRTDNVLKVRRLAR</sequence>
<keyword evidence="1 5" id="KW-0489">Methyltransferase</keyword>
<dbReference type="AlphaFoldDB" id="A0A0T6LSL1"/>
<evidence type="ECO:0000256" key="3">
    <source>
        <dbReference type="ARBA" id="ARBA00022691"/>
    </source>
</evidence>
<feature type="domain" description="Methyltransferase" evidence="4">
    <location>
        <begin position="46"/>
        <end position="139"/>
    </location>
</feature>
<gene>
    <name evidence="5" type="ORF">AQ490_23505</name>
</gene>
<dbReference type="PANTHER" id="PTHR43464:SF19">
    <property type="entry name" value="UBIQUINONE BIOSYNTHESIS O-METHYLTRANSFERASE, MITOCHONDRIAL"/>
    <property type="match status" value="1"/>
</dbReference>
<comment type="caution">
    <text evidence="5">The sequence shown here is derived from an EMBL/GenBank/DDBJ whole genome shotgun (WGS) entry which is preliminary data.</text>
</comment>
<evidence type="ECO:0000259" key="4">
    <source>
        <dbReference type="Pfam" id="PF13649"/>
    </source>
</evidence>
<dbReference type="Proteomes" id="UP000050867">
    <property type="component" value="Unassembled WGS sequence"/>
</dbReference>
<evidence type="ECO:0000313" key="6">
    <source>
        <dbReference type="Proteomes" id="UP000050867"/>
    </source>
</evidence>
<accession>A0A0T6LSL1</accession>
<proteinExistence type="predicted"/>
<dbReference type="GO" id="GO:0032259">
    <property type="term" value="P:methylation"/>
    <property type="evidence" value="ECO:0007669"/>
    <property type="project" value="UniProtKB-KW"/>
</dbReference>
<dbReference type="GO" id="GO:0008168">
    <property type="term" value="F:methyltransferase activity"/>
    <property type="evidence" value="ECO:0007669"/>
    <property type="project" value="UniProtKB-KW"/>
</dbReference>
<dbReference type="eggNOG" id="COG2226">
    <property type="taxonomic scope" value="Bacteria"/>
</dbReference>
<dbReference type="STRING" id="76728.AQ490_23505"/>
<organism evidence="5 6">
    <name type="scientific">Wenjunlia vitaminophila</name>
    <name type="common">Streptomyces vitaminophilus</name>
    <dbReference type="NCBI Taxonomy" id="76728"/>
    <lineage>
        <taxon>Bacteria</taxon>
        <taxon>Bacillati</taxon>
        <taxon>Actinomycetota</taxon>
        <taxon>Actinomycetes</taxon>
        <taxon>Kitasatosporales</taxon>
        <taxon>Streptomycetaceae</taxon>
        <taxon>Wenjunlia</taxon>
    </lineage>
</organism>
<keyword evidence="3" id="KW-0949">S-adenosyl-L-methionine</keyword>
<dbReference type="EMBL" id="LLZU01000018">
    <property type="protein sequence ID" value="KRV48831.1"/>
    <property type="molecule type" value="Genomic_DNA"/>
</dbReference>
<protein>
    <submittedName>
        <fullName evidence="5">SAM-dependent methyltransferase</fullName>
    </submittedName>
</protein>
<dbReference type="CDD" id="cd02440">
    <property type="entry name" value="AdoMet_MTases"/>
    <property type="match status" value="1"/>
</dbReference>
<evidence type="ECO:0000256" key="1">
    <source>
        <dbReference type="ARBA" id="ARBA00022603"/>
    </source>
</evidence>
<dbReference type="OrthoDB" id="9786503at2"/>
<keyword evidence="2 5" id="KW-0808">Transferase</keyword>
<dbReference type="InterPro" id="IPR041698">
    <property type="entry name" value="Methyltransf_25"/>
</dbReference>
<evidence type="ECO:0000313" key="5">
    <source>
        <dbReference type="EMBL" id="KRV48831.1"/>
    </source>
</evidence>
<keyword evidence="6" id="KW-1185">Reference proteome</keyword>
<dbReference type="Gene3D" id="3.40.50.150">
    <property type="entry name" value="Vaccinia Virus protein VP39"/>
    <property type="match status" value="1"/>
</dbReference>
<dbReference type="InterPro" id="IPR029063">
    <property type="entry name" value="SAM-dependent_MTases_sf"/>
</dbReference>
<dbReference type="Pfam" id="PF13649">
    <property type="entry name" value="Methyltransf_25"/>
    <property type="match status" value="1"/>
</dbReference>